<feature type="transmembrane region" description="Helical" evidence="2">
    <location>
        <begin position="6"/>
        <end position="24"/>
    </location>
</feature>
<protein>
    <submittedName>
        <fullName evidence="3">Uncharacterized protein</fullName>
    </submittedName>
</protein>
<dbReference type="AlphaFoldDB" id="A0A0F9JS08"/>
<dbReference type="EMBL" id="LAZR01017114">
    <property type="protein sequence ID" value="KKM01738.1"/>
    <property type="molecule type" value="Genomic_DNA"/>
</dbReference>
<feature type="coiled-coil region" evidence="1">
    <location>
        <begin position="39"/>
        <end position="74"/>
    </location>
</feature>
<proteinExistence type="predicted"/>
<accession>A0A0F9JS08</accession>
<evidence type="ECO:0000313" key="3">
    <source>
        <dbReference type="EMBL" id="KKM01738.1"/>
    </source>
</evidence>
<gene>
    <name evidence="3" type="ORF">LCGC14_1791400</name>
</gene>
<name>A0A0F9JS08_9ZZZZ</name>
<keyword evidence="2" id="KW-1133">Transmembrane helix</keyword>
<comment type="caution">
    <text evidence="3">The sequence shown here is derived from an EMBL/GenBank/DDBJ whole genome shotgun (WGS) entry which is preliminary data.</text>
</comment>
<keyword evidence="2" id="KW-0812">Transmembrane</keyword>
<keyword evidence="1" id="KW-0175">Coiled coil</keyword>
<evidence type="ECO:0000256" key="1">
    <source>
        <dbReference type="SAM" id="Coils"/>
    </source>
</evidence>
<evidence type="ECO:0000256" key="2">
    <source>
        <dbReference type="SAM" id="Phobius"/>
    </source>
</evidence>
<sequence>MSLDFWIGVIFGCIASGFTGWLIYRRVLGRTQDDVLCRLRRLRDDLEKQLAEALQSEARTKQRLETLRREVNEREAVARMEIGSA</sequence>
<keyword evidence="2" id="KW-0472">Membrane</keyword>
<reference evidence="3" key="1">
    <citation type="journal article" date="2015" name="Nature">
        <title>Complex archaea that bridge the gap between prokaryotes and eukaryotes.</title>
        <authorList>
            <person name="Spang A."/>
            <person name="Saw J.H."/>
            <person name="Jorgensen S.L."/>
            <person name="Zaremba-Niedzwiedzka K."/>
            <person name="Martijn J."/>
            <person name="Lind A.E."/>
            <person name="van Eijk R."/>
            <person name="Schleper C."/>
            <person name="Guy L."/>
            <person name="Ettema T.J."/>
        </authorList>
    </citation>
    <scope>NUCLEOTIDE SEQUENCE</scope>
</reference>
<organism evidence="3">
    <name type="scientific">marine sediment metagenome</name>
    <dbReference type="NCBI Taxonomy" id="412755"/>
    <lineage>
        <taxon>unclassified sequences</taxon>
        <taxon>metagenomes</taxon>
        <taxon>ecological metagenomes</taxon>
    </lineage>
</organism>